<evidence type="ECO:0000256" key="12">
    <source>
        <dbReference type="PROSITE-ProRule" id="PRU00042"/>
    </source>
</evidence>
<keyword evidence="3" id="KW-0479">Metal-binding</keyword>
<dbReference type="SMART" id="SM00355">
    <property type="entry name" value="ZnF_C2H2"/>
    <property type="match status" value="11"/>
</dbReference>
<keyword evidence="7" id="KW-0805">Transcription regulation</keyword>
<evidence type="ECO:0000256" key="1">
    <source>
        <dbReference type="ARBA" id="ARBA00004123"/>
    </source>
</evidence>
<name>A0A9P0HM54_NEZVI</name>
<evidence type="ECO:0000256" key="9">
    <source>
        <dbReference type="ARBA" id="ARBA00023163"/>
    </source>
</evidence>
<feature type="domain" description="C2H2-type" evidence="13">
    <location>
        <begin position="217"/>
        <end position="245"/>
    </location>
</feature>
<comment type="similarity">
    <text evidence="2">Belongs to the krueppel C2H2-type zinc-finger protein family.</text>
</comment>
<keyword evidence="8" id="KW-0238">DNA-binding</keyword>
<keyword evidence="4" id="KW-0677">Repeat</keyword>
<feature type="domain" description="C2H2-type" evidence="13">
    <location>
        <begin position="350"/>
        <end position="378"/>
    </location>
</feature>
<evidence type="ECO:0000256" key="6">
    <source>
        <dbReference type="ARBA" id="ARBA00022833"/>
    </source>
</evidence>
<dbReference type="PANTHER" id="PTHR24393:SF15">
    <property type="entry name" value="IP01243P-RELATED"/>
    <property type="match status" value="1"/>
</dbReference>
<dbReference type="GO" id="GO:0001228">
    <property type="term" value="F:DNA-binding transcription activator activity, RNA polymerase II-specific"/>
    <property type="evidence" value="ECO:0007669"/>
    <property type="project" value="TreeGrafter"/>
</dbReference>
<keyword evidence="9" id="KW-0804">Transcription</keyword>
<dbReference type="Pfam" id="PF13912">
    <property type="entry name" value="zf-C2H2_6"/>
    <property type="match status" value="1"/>
</dbReference>
<feature type="domain" description="C2H2-type" evidence="13">
    <location>
        <begin position="436"/>
        <end position="463"/>
    </location>
</feature>
<dbReference type="FunFam" id="3.30.160.60:FF:000145">
    <property type="entry name" value="Zinc finger protein 574"/>
    <property type="match status" value="2"/>
</dbReference>
<feature type="domain" description="C2H2-type" evidence="13">
    <location>
        <begin position="380"/>
        <end position="407"/>
    </location>
</feature>
<keyword evidence="10" id="KW-0539">Nucleus</keyword>
<feature type="domain" description="C2H2-type" evidence="13">
    <location>
        <begin position="162"/>
        <end position="189"/>
    </location>
</feature>
<dbReference type="FunFam" id="3.30.160.60:FF:000446">
    <property type="entry name" value="Zinc finger protein"/>
    <property type="match status" value="2"/>
</dbReference>
<protein>
    <recommendedName>
        <fullName evidence="11">Zinc finger protein 865</fullName>
    </recommendedName>
</protein>
<evidence type="ECO:0000256" key="11">
    <source>
        <dbReference type="ARBA" id="ARBA00068876"/>
    </source>
</evidence>
<dbReference type="EMBL" id="OV725082">
    <property type="protein sequence ID" value="CAH1404192.1"/>
    <property type="molecule type" value="Genomic_DNA"/>
</dbReference>
<accession>A0A9P0HM54</accession>
<dbReference type="PROSITE" id="PS00028">
    <property type="entry name" value="ZINC_FINGER_C2H2_1"/>
    <property type="match status" value="11"/>
</dbReference>
<proteinExistence type="inferred from homology"/>
<dbReference type="OrthoDB" id="6077919at2759"/>
<feature type="domain" description="C2H2-type" evidence="13">
    <location>
        <begin position="408"/>
        <end position="435"/>
    </location>
</feature>
<feature type="domain" description="C2H2-type" evidence="13">
    <location>
        <begin position="246"/>
        <end position="273"/>
    </location>
</feature>
<feature type="domain" description="C2H2-type" evidence="13">
    <location>
        <begin position="274"/>
        <end position="301"/>
    </location>
</feature>
<dbReference type="PANTHER" id="PTHR24393">
    <property type="entry name" value="ZINC FINGER PROTEIN"/>
    <property type="match status" value="1"/>
</dbReference>
<evidence type="ECO:0000259" key="13">
    <source>
        <dbReference type="PROSITE" id="PS50157"/>
    </source>
</evidence>
<dbReference type="GO" id="GO:0005634">
    <property type="term" value="C:nucleus"/>
    <property type="evidence" value="ECO:0007669"/>
    <property type="project" value="UniProtKB-SubCell"/>
</dbReference>
<evidence type="ECO:0000256" key="8">
    <source>
        <dbReference type="ARBA" id="ARBA00023125"/>
    </source>
</evidence>
<evidence type="ECO:0000256" key="10">
    <source>
        <dbReference type="ARBA" id="ARBA00023242"/>
    </source>
</evidence>
<evidence type="ECO:0000256" key="7">
    <source>
        <dbReference type="ARBA" id="ARBA00023015"/>
    </source>
</evidence>
<feature type="domain" description="C2H2-type" evidence="13">
    <location>
        <begin position="322"/>
        <end position="349"/>
    </location>
</feature>
<dbReference type="GO" id="GO:0000978">
    <property type="term" value="F:RNA polymerase II cis-regulatory region sequence-specific DNA binding"/>
    <property type="evidence" value="ECO:0007669"/>
    <property type="project" value="TreeGrafter"/>
</dbReference>
<evidence type="ECO:0000256" key="3">
    <source>
        <dbReference type="ARBA" id="ARBA00022723"/>
    </source>
</evidence>
<sequence length="508" mass="58788">MDKTGAVISENMVLLNDKNMNYTENKISEIVDSSFESFYHDEIGMKDAPEASVKRDVVEVPLNTNLLYHVNSNTRPVEHQDKSEIYNKTSLTKVLREVKIQRKERQIKLNRVIETPLQSIVQNVCALNTNPSQNLGEEIKPYKEPDAKDINKNSYKKLEGRYECADCGKVFREKSHLATHSRAHINIRKFKCSLCDLSFKTKTNLSFHFRTHSDVPFTCKECNKTYSERKTLNRHIRIVHSSNEKFVCDQCGKTFKSSSNLSLHYTLHTGSKPYSCSLCPKSFVYKSTYVAHLKVHQNDQLFKCNTCPDKKSCQHHCDARPWLCTVCGKGYPLKGTLKNHMKSHNPEKPFKCSECPKSFMKRQSLECHVKADHRGERPEFMCDQCSQSYFNVFALKRHYLKHTSERSFSCDTCGKAFWMKDALKVHIRSHSSVKSYTCPHCPRAFVHKHSLNSHVRSHVGAQPYSCNVCGKSFVHKYNLARHERQHQEPIIREQVFIKQTADEILQVL</sequence>
<evidence type="ECO:0000313" key="15">
    <source>
        <dbReference type="Proteomes" id="UP001152798"/>
    </source>
</evidence>
<keyword evidence="6" id="KW-0862">Zinc</keyword>
<feature type="domain" description="C2H2-type" evidence="13">
    <location>
        <begin position="190"/>
        <end position="213"/>
    </location>
</feature>
<dbReference type="Proteomes" id="UP001152798">
    <property type="component" value="Chromosome 6"/>
</dbReference>
<reference evidence="14" key="1">
    <citation type="submission" date="2022-01" db="EMBL/GenBank/DDBJ databases">
        <authorList>
            <person name="King R."/>
        </authorList>
    </citation>
    <scope>NUCLEOTIDE SEQUENCE</scope>
</reference>
<dbReference type="Gene3D" id="3.30.160.60">
    <property type="entry name" value="Classic Zinc Finger"/>
    <property type="match status" value="10"/>
</dbReference>
<dbReference type="InterPro" id="IPR036236">
    <property type="entry name" value="Znf_C2H2_sf"/>
</dbReference>
<evidence type="ECO:0000256" key="4">
    <source>
        <dbReference type="ARBA" id="ARBA00022737"/>
    </source>
</evidence>
<dbReference type="AlphaFoldDB" id="A0A9P0HM54"/>
<keyword evidence="15" id="KW-1185">Reference proteome</keyword>
<evidence type="ECO:0000256" key="5">
    <source>
        <dbReference type="ARBA" id="ARBA00022771"/>
    </source>
</evidence>
<dbReference type="PROSITE" id="PS50157">
    <property type="entry name" value="ZINC_FINGER_C2H2_2"/>
    <property type="match status" value="11"/>
</dbReference>
<comment type="subcellular location">
    <subcellularLocation>
        <location evidence="1">Nucleus</location>
    </subcellularLocation>
</comment>
<dbReference type="InterPro" id="IPR013087">
    <property type="entry name" value="Znf_C2H2_type"/>
</dbReference>
<gene>
    <name evidence="14" type="ORF">NEZAVI_LOCUS12645</name>
</gene>
<dbReference type="SUPFAM" id="SSF57667">
    <property type="entry name" value="beta-beta-alpha zinc fingers"/>
    <property type="match status" value="6"/>
</dbReference>
<feature type="domain" description="C2H2-type" evidence="13">
    <location>
        <begin position="464"/>
        <end position="486"/>
    </location>
</feature>
<evidence type="ECO:0000313" key="14">
    <source>
        <dbReference type="EMBL" id="CAH1404192.1"/>
    </source>
</evidence>
<dbReference type="FunFam" id="3.30.160.60:FF:000065">
    <property type="entry name" value="B-cell CLL/lymphoma 6, member B"/>
    <property type="match status" value="1"/>
</dbReference>
<dbReference type="FunFam" id="3.30.160.60:FF:000100">
    <property type="entry name" value="Zinc finger 45-like"/>
    <property type="match status" value="2"/>
</dbReference>
<evidence type="ECO:0000256" key="2">
    <source>
        <dbReference type="ARBA" id="ARBA00006991"/>
    </source>
</evidence>
<dbReference type="GO" id="GO:0008270">
    <property type="term" value="F:zinc ion binding"/>
    <property type="evidence" value="ECO:0007669"/>
    <property type="project" value="UniProtKB-KW"/>
</dbReference>
<organism evidence="14 15">
    <name type="scientific">Nezara viridula</name>
    <name type="common">Southern green stink bug</name>
    <name type="synonym">Cimex viridulus</name>
    <dbReference type="NCBI Taxonomy" id="85310"/>
    <lineage>
        <taxon>Eukaryota</taxon>
        <taxon>Metazoa</taxon>
        <taxon>Ecdysozoa</taxon>
        <taxon>Arthropoda</taxon>
        <taxon>Hexapoda</taxon>
        <taxon>Insecta</taxon>
        <taxon>Pterygota</taxon>
        <taxon>Neoptera</taxon>
        <taxon>Paraneoptera</taxon>
        <taxon>Hemiptera</taxon>
        <taxon>Heteroptera</taxon>
        <taxon>Panheteroptera</taxon>
        <taxon>Pentatomomorpha</taxon>
        <taxon>Pentatomoidea</taxon>
        <taxon>Pentatomidae</taxon>
        <taxon>Pentatominae</taxon>
        <taxon>Nezara</taxon>
    </lineage>
</organism>
<keyword evidence="5 12" id="KW-0863">Zinc-finger</keyword>
<dbReference type="FunFam" id="3.30.160.60:FF:000045">
    <property type="entry name" value="ZFP69 zinc finger protein B"/>
    <property type="match status" value="1"/>
</dbReference>
<dbReference type="Pfam" id="PF00096">
    <property type="entry name" value="zf-C2H2"/>
    <property type="match status" value="8"/>
</dbReference>